<accession>A0A1P8U9E8</accession>
<dbReference type="KEGG" id="maur:BOH66_11360"/>
<evidence type="ECO:0000256" key="1">
    <source>
        <dbReference type="SAM" id="Phobius"/>
    </source>
</evidence>
<keyword evidence="3" id="KW-1185">Reference proteome</keyword>
<proteinExistence type="predicted"/>
<evidence type="ECO:0000313" key="3">
    <source>
        <dbReference type="Proteomes" id="UP000187185"/>
    </source>
</evidence>
<organism evidence="2 3">
    <name type="scientific">Microbacterium aurum</name>
    <dbReference type="NCBI Taxonomy" id="36805"/>
    <lineage>
        <taxon>Bacteria</taxon>
        <taxon>Bacillati</taxon>
        <taxon>Actinomycetota</taxon>
        <taxon>Actinomycetes</taxon>
        <taxon>Micrococcales</taxon>
        <taxon>Microbacteriaceae</taxon>
        <taxon>Microbacterium</taxon>
    </lineage>
</organism>
<evidence type="ECO:0000313" key="2">
    <source>
        <dbReference type="EMBL" id="APZ34774.1"/>
    </source>
</evidence>
<reference evidence="2 3" key="1">
    <citation type="submission" date="2016-12" db="EMBL/GenBank/DDBJ databases">
        <title>Complete genome sequence of Microbacterium aurum KACC 15219.</title>
        <authorList>
            <person name="Jung Y."/>
            <person name="Shin J.-H."/>
            <person name="Lee Y.-J."/>
            <person name="Yi H."/>
            <person name="Bahn Y.-S."/>
            <person name="Kim J.F."/>
            <person name="Lee D.-W."/>
        </authorList>
    </citation>
    <scope>NUCLEOTIDE SEQUENCE [LARGE SCALE GENOMIC DNA]</scope>
    <source>
        <strain evidence="2 3">KACC 15219</strain>
    </source>
</reference>
<dbReference type="AlphaFoldDB" id="A0A1P8U9E8"/>
<keyword evidence="1" id="KW-0812">Transmembrane</keyword>
<protein>
    <submittedName>
        <fullName evidence="2">Uncharacterized protein</fullName>
    </submittedName>
</protein>
<dbReference type="Proteomes" id="UP000187185">
    <property type="component" value="Chromosome"/>
</dbReference>
<feature type="transmembrane region" description="Helical" evidence="1">
    <location>
        <begin position="20"/>
        <end position="41"/>
    </location>
</feature>
<sequence>MTTPAEIAAESATSAFDLAALIPLGAVLSLIGVLIAAAWAARSAMIVRLLDSQRAAADRFAAYQQDAVAAINELGLSMARYIEQAQDAVKRGAADAIKAAPEPAPDQIKFDVSLDPEWQARVTRATDAWRLILARGHAFAGNGVHDALAAVDEQRAVVVGHLNKHRFGDAKSAVDRLREYESRQVYRRLQVVALEREVTMMRLVQTRRLRREMKRAEAFAIEQLQRGEQMIADAEREHRNGGTPQTGA</sequence>
<keyword evidence="1" id="KW-0472">Membrane</keyword>
<name>A0A1P8U9E8_9MICO</name>
<dbReference type="RefSeq" id="WP_076691122.1">
    <property type="nucleotide sequence ID" value="NZ_CP018762.1"/>
</dbReference>
<keyword evidence="1" id="KW-1133">Transmembrane helix</keyword>
<dbReference type="EMBL" id="CP018762">
    <property type="protein sequence ID" value="APZ34774.1"/>
    <property type="molecule type" value="Genomic_DNA"/>
</dbReference>
<gene>
    <name evidence="2" type="ORF">BOH66_11360</name>
</gene>